<dbReference type="AlphaFoldDB" id="M7XJB7"/>
<proteinExistence type="predicted"/>
<gene>
    <name evidence="1" type="ORF">C943_03216</name>
</gene>
<dbReference type="Proteomes" id="UP000010953">
    <property type="component" value="Unassembled WGS sequence"/>
</dbReference>
<sequence>MEGFFWFLGQSVINKKMADLNFFLRRSRNLVKNQISAIFLEPYQTANFSLS</sequence>
<comment type="caution">
    <text evidence="1">The sequence shown here is derived from an EMBL/GenBank/DDBJ whole genome shotgun (WGS) entry which is preliminary data.</text>
</comment>
<dbReference type="EMBL" id="AMZY02000004">
    <property type="protein sequence ID" value="EMS34894.1"/>
    <property type="molecule type" value="Genomic_DNA"/>
</dbReference>
<evidence type="ECO:0000313" key="1">
    <source>
        <dbReference type="EMBL" id="EMS34894.1"/>
    </source>
</evidence>
<evidence type="ECO:0000313" key="2">
    <source>
        <dbReference type="Proteomes" id="UP000010953"/>
    </source>
</evidence>
<protein>
    <submittedName>
        <fullName evidence="1">Uncharacterized protein</fullName>
    </submittedName>
</protein>
<accession>M7XJB7</accession>
<organism evidence="1 2">
    <name type="scientific">Mariniradius saccharolyticus AK6</name>
    <dbReference type="NCBI Taxonomy" id="1239962"/>
    <lineage>
        <taxon>Bacteria</taxon>
        <taxon>Pseudomonadati</taxon>
        <taxon>Bacteroidota</taxon>
        <taxon>Cytophagia</taxon>
        <taxon>Cytophagales</taxon>
        <taxon>Cyclobacteriaceae</taxon>
        <taxon>Mariniradius</taxon>
    </lineage>
</organism>
<reference evidence="1" key="1">
    <citation type="submission" date="2013-01" db="EMBL/GenBank/DDBJ databases">
        <title>Genome assembly of Mariniradius saccharolyticus AK6.</title>
        <authorList>
            <person name="Vaidya B."/>
            <person name="Khatri I."/>
            <person name="Tanuku N.R.S."/>
            <person name="Subramanian S."/>
            <person name="Pinnaka A."/>
        </authorList>
    </citation>
    <scope>NUCLEOTIDE SEQUENCE [LARGE SCALE GENOMIC DNA]</scope>
    <source>
        <strain evidence="1">AK6</strain>
    </source>
</reference>
<name>M7XJB7_9BACT</name>
<dbReference type="STRING" id="1239962.C943_03216"/>
<dbReference type="InParanoid" id="M7XJB7"/>
<keyword evidence="2" id="KW-1185">Reference proteome</keyword>